<proteinExistence type="predicted"/>
<accession>A0ABU6BIU4</accession>
<sequence>MRFPVPSRSPVIYGSMPLHKIISQIKNLVASVLLFTCSLINQGNQLFFTNLLVL</sequence>
<keyword evidence="2" id="KW-1185">Reference proteome</keyword>
<dbReference type="Proteomes" id="UP000029267">
    <property type="component" value="Unassembled WGS sequence"/>
</dbReference>
<dbReference type="EMBL" id="JPYA02000004">
    <property type="protein sequence ID" value="MEB3751940.1"/>
    <property type="molecule type" value="Genomic_DNA"/>
</dbReference>
<name>A0ABU6BIU4_9BACL</name>
<protein>
    <submittedName>
        <fullName evidence="1">Uncharacterized protein</fullName>
    </submittedName>
</protein>
<evidence type="ECO:0000313" key="1">
    <source>
        <dbReference type="EMBL" id="MEB3751940.1"/>
    </source>
</evidence>
<organism evidence="1 2">
    <name type="scientific">Geobacillus icigianus</name>
    <dbReference type="NCBI Taxonomy" id="1430331"/>
    <lineage>
        <taxon>Bacteria</taxon>
        <taxon>Bacillati</taxon>
        <taxon>Bacillota</taxon>
        <taxon>Bacilli</taxon>
        <taxon>Bacillales</taxon>
        <taxon>Anoxybacillaceae</taxon>
        <taxon>Geobacillus</taxon>
    </lineage>
</organism>
<reference evidence="1 2" key="1">
    <citation type="journal article" date="2014" name="Genome Announc.">
        <title>Draft Genome Sequence of Geobacillus icigianus Strain G1w1T Isolated from Hot Springs in the Valley of Geysers, Kamchatka (Russian Federation).</title>
        <authorList>
            <person name="Bryanskaya A.V."/>
            <person name="Rozanov A.S."/>
            <person name="Logacheva M.D."/>
            <person name="Kotenko A.V."/>
            <person name="Peltek S.E."/>
        </authorList>
    </citation>
    <scope>NUCLEOTIDE SEQUENCE [LARGE SCALE GENOMIC DNA]</scope>
    <source>
        <strain evidence="1 2">G1w1</strain>
    </source>
</reference>
<comment type="caution">
    <text evidence="1">The sequence shown here is derived from an EMBL/GenBank/DDBJ whole genome shotgun (WGS) entry which is preliminary data.</text>
</comment>
<gene>
    <name evidence="1" type="ORF">EP10_002812</name>
</gene>
<evidence type="ECO:0000313" key="2">
    <source>
        <dbReference type="Proteomes" id="UP000029267"/>
    </source>
</evidence>